<evidence type="ECO:0000256" key="5">
    <source>
        <dbReference type="ARBA" id="ARBA00023128"/>
    </source>
</evidence>
<feature type="domain" description="Letm1 RBD" evidence="9">
    <location>
        <begin position="240"/>
        <end position="416"/>
    </location>
</feature>
<dbReference type="AlphaFoldDB" id="A0A0C3CQU1"/>
<dbReference type="EMBL" id="KN832970">
    <property type="protein sequence ID" value="KIM92012.1"/>
    <property type="molecule type" value="Genomic_DNA"/>
</dbReference>
<protein>
    <recommendedName>
        <fullName evidence="9">Letm1 RBD domain-containing protein</fullName>
    </recommendedName>
</protein>
<dbReference type="GO" id="GO:0030003">
    <property type="term" value="P:intracellular monoatomic cation homeostasis"/>
    <property type="evidence" value="ECO:0007669"/>
    <property type="project" value="TreeGrafter"/>
</dbReference>
<evidence type="ECO:0000259" key="9">
    <source>
        <dbReference type="PROSITE" id="PS51758"/>
    </source>
</evidence>
<dbReference type="GO" id="GO:0043022">
    <property type="term" value="F:ribosome binding"/>
    <property type="evidence" value="ECO:0007669"/>
    <property type="project" value="InterPro"/>
</dbReference>
<comment type="subcellular location">
    <subcellularLocation>
        <location evidence="1">Mitochondrion inner membrane</location>
        <topology evidence="1">Single-pass membrane protein</topology>
    </subcellularLocation>
</comment>
<dbReference type="STRING" id="765440.A0A0C3CQU1"/>
<dbReference type="InterPro" id="IPR044202">
    <property type="entry name" value="LETM1/MDM38-like"/>
</dbReference>
<dbReference type="HOGENOM" id="CLU_037786_0_0_1"/>
<keyword evidence="11" id="KW-1185">Reference proteome</keyword>
<sequence>MLRTLGRNGFVERSIAARRHKTLLVRGQYTHLALRPTTAAFTHSRLLATTTPQIKSDPSASKSTAPIPPEPNVSIPRKPKVDLKPAPVKPIIAKTTLPEPVPTSQAVPNLRIDKSKLQPSDESADQPSTAASSTTSSPTIAGSVEEARHDIKKAEEQGVLAPPPADAGRVRRLLHHAKELLKFYWNGLVMINTHRRQVAEIKLRVKEGGEPISRAEYRFMRTHKQDLLKLIPFMVVVLLMEELIPLIAIYVPGMLPSTTVLPSQRKRIEEKAMEKQATFGARRAAFARIVQAGKTRGNEPMVDLQSLRALGSDCTEAVCGVLRLATWGPAPILLYRIDRHLSHIAKDDELLAKDDMGMLDDAGIGKALDERGIIATNYSNKQGRKQLEAWLMDVSSGSNDANQVARRIFAVARANA</sequence>
<keyword evidence="6" id="KW-0472">Membrane</keyword>
<feature type="compositionally biased region" description="Low complexity" evidence="8">
    <location>
        <begin position="127"/>
        <end position="139"/>
    </location>
</feature>
<keyword evidence="2" id="KW-0812">Transmembrane</keyword>
<keyword evidence="4" id="KW-1133">Transmembrane helix</keyword>
<proteinExistence type="predicted"/>
<dbReference type="Proteomes" id="UP000054166">
    <property type="component" value="Unassembled WGS sequence"/>
</dbReference>
<organism evidence="10 11">
    <name type="scientific">Piloderma croceum (strain F 1598)</name>
    <dbReference type="NCBI Taxonomy" id="765440"/>
    <lineage>
        <taxon>Eukaryota</taxon>
        <taxon>Fungi</taxon>
        <taxon>Dikarya</taxon>
        <taxon>Basidiomycota</taxon>
        <taxon>Agaricomycotina</taxon>
        <taxon>Agaricomycetes</taxon>
        <taxon>Agaricomycetidae</taxon>
        <taxon>Atheliales</taxon>
        <taxon>Atheliaceae</taxon>
        <taxon>Piloderma</taxon>
    </lineage>
</organism>
<keyword evidence="3" id="KW-0999">Mitochondrion inner membrane</keyword>
<keyword evidence="5 7" id="KW-0496">Mitochondrion</keyword>
<reference evidence="11" key="2">
    <citation type="submission" date="2015-01" db="EMBL/GenBank/DDBJ databases">
        <title>Evolutionary Origins and Diversification of the Mycorrhizal Mutualists.</title>
        <authorList>
            <consortium name="DOE Joint Genome Institute"/>
            <consortium name="Mycorrhizal Genomics Consortium"/>
            <person name="Kohler A."/>
            <person name="Kuo A."/>
            <person name="Nagy L.G."/>
            <person name="Floudas D."/>
            <person name="Copeland A."/>
            <person name="Barry K.W."/>
            <person name="Cichocki N."/>
            <person name="Veneault-Fourrey C."/>
            <person name="LaButti K."/>
            <person name="Lindquist E.A."/>
            <person name="Lipzen A."/>
            <person name="Lundell T."/>
            <person name="Morin E."/>
            <person name="Murat C."/>
            <person name="Riley R."/>
            <person name="Ohm R."/>
            <person name="Sun H."/>
            <person name="Tunlid A."/>
            <person name="Henrissat B."/>
            <person name="Grigoriev I.V."/>
            <person name="Hibbett D.S."/>
            <person name="Martin F."/>
        </authorList>
    </citation>
    <scope>NUCLEOTIDE SEQUENCE [LARGE SCALE GENOMIC DNA]</scope>
    <source>
        <strain evidence="11">F 1598</strain>
    </source>
</reference>
<evidence type="ECO:0000256" key="4">
    <source>
        <dbReference type="ARBA" id="ARBA00022989"/>
    </source>
</evidence>
<accession>A0A0C3CQU1</accession>
<evidence type="ECO:0000313" key="10">
    <source>
        <dbReference type="EMBL" id="KIM92012.1"/>
    </source>
</evidence>
<evidence type="ECO:0000256" key="8">
    <source>
        <dbReference type="SAM" id="MobiDB-lite"/>
    </source>
</evidence>
<dbReference type="InterPro" id="IPR033122">
    <property type="entry name" value="LETM1-like_RBD"/>
</dbReference>
<dbReference type="InParanoid" id="A0A0C3CQU1"/>
<name>A0A0C3CQU1_PILCF</name>
<dbReference type="PANTHER" id="PTHR14009">
    <property type="entry name" value="LEUCINE ZIPPER-EF-HAND CONTAINING TRANSMEMBRANE PROTEIN"/>
    <property type="match status" value="1"/>
</dbReference>
<evidence type="ECO:0000313" key="11">
    <source>
        <dbReference type="Proteomes" id="UP000054166"/>
    </source>
</evidence>
<evidence type="ECO:0000256" key="7">
    <source>
        <dbReference type="PROSITE-ProRule" id="PRU01094"/>
    </source>
</evidence>
<evidence type="ECO:0000256" key="6">
    <source>
        <dbReference type="ARBA" id="ARBA00023136"/>
    </source>
</evidence>
<feature type="compositionally biased region" description="Polar residues" evidence="8">
    <location>
        <begin position="49"/>
        <end position="64"/>
    </location>
</feature>
<dbReference type="GO" id="GO:0005743">
    <property type="term" value="C:mitochondrial inner membrane"/>
    <property type="evidence" value="ECO:0007669"/>
    <property type="project" value="UniProtKB-SubCell"/>
</dbReference>
<dbReference type="PANTHER" id="PTHR14009:SF1">
    <property type="entry name" value="MITOCHONDRIAL PROTON_CALCIUM EXCHANGER PROTEIN"/>
    <property type="match status" value="1"/>
</dbReference>
<evidence type="ECO:0000256" key="1">
    <source>
        <dbReference type="ARBA" id="ARBA00004434"/>
    </source>
</evidence>
<evidence type="ECO:0000256" key="3">
    <source>
        <dbReference type="ARBA" id="ARBA00022792"/>
    </source>
</evidence>
<dbReference type="OrthoDB" id="73691at2759"/>
<dbReference type="PROSITE" id="PS51758">
    <property type="entry name" value="LETM1_RBD"/>
    <property type="match status" value="1"/>
</dbReference>
<dbReference type="Pfam" id="PF07766">
    <property type="entry name" value="LETM1_RBD"/>
    <property type="match status" value="2"/>
</dbReference>
<evidence type="ECO:0000256" key="2">
    <source>
        <dbReference type="ARBA" id="ARBA00022692"/>
    </source>
</evidence>
<feature type="region of interest" description="Disordered" evidence="8">
    <location>
        <begin position="49"/>
        <end position="142"/>
    </location>
</feature>
<gene>
    <name evidence="10" type="ORF">PILCRDRAFT_810009</name>
</gene>
<reference evidence="10 11" key="1">
    <citation type="submission" date="2014-04" db="EMBL/GenBank/DDBJ databases">
        <authorList>
            <consortium name="DOE Joint Genome Institute"/>
            <person name="Kuo A."/>
            <person name="Tarkka M."/>
            <person name="Buscot F."/>
            <person name="Kohler A."/>
            <person name="Nagy L.G."/>
            <person name="Floudas D."/>
            <person name="Copeland A."/>
            <person name="Barry K.W."/>
            <person name="Cichocki N."/>
            <person name="Veneault-Fourrey C."/>
            <person name="LaButti K."/>
            <person name="Lindquist E.A."/>
            <person name="Lipzen A."/>
            <person name="Lundell T."/>
            <person name="Morin E."/>
            <person name="Murat C."/>
            <person name="Sun H."/>
            <person name="Tunlid A."/>
            <person name="Henrissat B."/>
            <person name="Grigoriev I.V."/>
            <person name="Hibbett D.S."/>
            <person name="Martin F."/>
            <person name="Nordberg H.P."/>
            <person name="Cantor M.N."/>
            <person name="Hua S.X."/>
        </authorList>
    </citation>
    <scope>NUCLEOTIDE SEQUENCE [LARGE SCALE GENOMIC DNA]</scope>
    <source>
        <strain evidence="10 11">F 1598</strain>
    </source>
</reference>